<gene>
    <name evidence="1" type="ORF">PF021_05490</name>
</gene>
<dbReference type="Proteomes" id="UP001210261">
    <property type="component" value="Unassembled WGS sequence"/>
</dbReference>
<accession>A0ABT4VEJ2</accession>
<keyword evidence="2" id="KW-1185">Reference proteome</keyword>
<sequence length="94" mass="11349">MELEKDILDFRDELLKYRESRSEDILDSIIIKLEVIETKNRDLGEFFSQSLKECIELLRKKNITKEEVRDMKYFACAWGRGQQYISFCKDDFKI</sequence>
<evidence type="ECO:0000313" key="2">
    <source>
        <dbReference type="Proteomes" id="UP001210261"/>
    </source>
</evidence>
<proteinExistence type="predicted"/>
<protein>
    <submittedName>
        <fullName evidence="1">Uncharacterized protein</fullName>
    </submittedName>
</protein>
<dbReference type="EMBL" id="JAQHXR010000002">
    <property type="protein sequence ID" value="MDA3969127.1"/>
    <property type="molecule type" value="Genomic_DNA"/>
</dbReference>
<dbReference type="RefSeq" id="WP_271021423.1">
    <property type="nucleotide sequence ID" value="NZ_JAQHXR010000002.1"/>
</dbReference>
<comment type="caution">
    <text evidence="1">The sequence shown here is derived from an EMBL/GenBank/DDBJ whole genome shotgun (WGS) entry which is preliminary data.</text>
</comment>
<reference evidence="1 2" key="1">
    <citation type="submission" date="2023-01" db="EMBL/GenBank/DDBJ databases">
        <title>Description of Helicobacter ibis sp. nov. isolated from faecal droppings of black-faced ibis (Theristicus melanopis).</title>
        <authorList>
            <person name="Lopez-Cantillo M."/>
            <person name="Vidal-Veuthey B."/>
            <person name="Mella A."/>
            <person name="De La Haba R."/>
            <person name="Collado L."/>
        </authorList>
    </citation>
    <scope>NUCLEOTIDE SEQUENCE [LARGE SCALE GENOMIC DNA]</scope>
    <source>
        <strain evidence="1 2">A82</strain>
    </source>
</reference>
<organism evidence="1 2">
    <name type="scientific">Helicobacter ibis</name>
    <dbReference type="NCBI Taxonomy" id="2962633"/>
    <lineage>
        <taxon>Bacteria</taxon>
        <taxon>Pseudomonadati</taxon>
        <taxon>Campylobacterota</taxon>
        <taxon>Epsilonproteobacteria</taxon>
        <taxon>Campylobacterales</taxon>
        <taxon>Helicobacteraceae</taxon>
        <taxon>Helicobacter</taxon>
    </lineage>
</organism>
<name>A0ABT4VEJ2_9HELI</name>
<evidence type="ECO:0000313" key="1">
    <source>
        <dbReference type="EMBL" id="MDA3969127.1"/>
    </source>
</evidence>